<evidence type="ECO:0008006" key="4">
    <source>
        <dbReference type="Google" id="ProtNLM"/>
    </source>
</evidence>
<dbReference type="InterPro" id="IPR027417">
    <property type="entry name" value="P-loop_NTPase"/>
</dbReference>
<feature type="coiled-coil region" evidence="1">
    <location>
        <begin position="500"/>
        <end position="548"/>
    </location>
</feature>
<keyword evidence="1" id="KW-0175">Coiled coil</keyword>
<gene>
    <name evidence="2" type="ORF">SAMN06295900_101683</name>
</gene>
<dbReference type="AlphaFoldDB" id="A0A1X7CNJ4"/>
<name>A0A1X7CNJ4_TRICW</name>
<dbReference type="GeneID" id="95548842"/>
<dbReference type="OrthoDB" id="570215at2"/>
<dbReference type="SUPFAM" id="SSF52540">
    <property type="entry name" value="P-loop containing nucleoside triphosphate hydrolases"/>
    <property type="match status" value="1"/>
</dbReference>
<keyword evidence="3" id="KW-1185">Reference proteome</keyword>
<protein>
    <recommendedName>
        <fullName evidence="4">Sulfotransferase family protein</fullName>
    </recommendedName>
</protein>
<evidence type="ECO:0000256" key="1">
    <source>
        <dbReference type="SAM" id="Coils"/>
    </source>
</evidence>
<dbReference type="RefSeq" id="WP_102623028.1">
    <property type="nucleotide sequence ID" value="NZ_BSQD01000001.1"/>
</dbReference>
<dbReference type="EMBL" id="FXAH01000001">
    <property type="protein sequence ID" value="SME99982.1"/>
    <property type="molecule type" value="Genomic_DNA"/>
</dbReference>
<accession>A0A1X7CNJ4</accession>
<evidence type="ECO:0000313" key="3">
    <source>
        <dbReference type="Proteomes" id="UP000192911"/>
    </source>
</evidence>
<proteinExistence type="predicted"/>
<dbReference type="STRING" id="28094.SAMN06295900_101683"/>
<reference evidence="3" key="1">
    <citation type="submission" date="2017-04" db="EMBL/GenBank/DDBJ databases">
        <authorList>
            <person name="Varghese N."/>
            <person name="Submissions S."/>
        </authorList>
    </citation>
    <scope>NUCLEOTIDE SEQUENCE [LARGE SCALE GENOMIC DNA]</scope>
    <source>
        <strain evidence="3">Ballard 720</strain>
    </source>
</reference>
<organism evidence="2 3">
    <name type="scientific">Trinickia caryophylli</name>
    <name type="common">Paraburkholderia caryophylli</name>
    <dbReference type="NCBI Taxonomy" id="28094"/>
    <lineage>
        <taxon>Bacteria</taxon>
        <taxon>Pseudomonadati</taxon>
        <taxon>Pseudomonadota</taxon>
        <taxon>Betaproteobacteria</taxon>
        <taxon>Burkholderiales</taxon>
        <taxon>Burkholderiaceae</taxon>
        <taxon>Trinickia</taxon>
    </lineage>
</organism>
<evidence type="ECO:0000313" key="2">
    <source>
        <dbReference type="EMBL" id="SME99982.1"/>
    </source>
</evidence>
<sequence length="596" mass="66324">MAALEAALSERGMASQRLTDPRAPASVPRPRAVVFGETDGGKLADELMGCIALDDVAVVAPITDRHFSRKPLFLVSIPKAGTHLLYELATALGYEAGIECPEFPQGQTWYCVEYSNSHTVAKDFFVDTVRHAPYGNRHHRFMSSPTLFMYRHPLDVLVSEAHYYHRDGKTAFSGWLSQYDFDERIERLCNDNWLLGSLRDRIGGYLPWMDFPNVVPLSFEQLIGTAGGGSDVCQRDLIWSIQLKLQAPGNTDAIAASLFNPHSETFRAGQIGAYRSELRPEAIAGWSQRNADILAQLGYPTDGSLGLPARMDEYLHRPIVYSQVESDRIPVTIEADFLGCNLVRYDNRIYAIPRAAGTVALDRLPAAIRAELPCAGSVSELKSLLLVGRSGLTAVTQALTQLAERVRGNEPHCIDRYWEERIKPAVIEVYHGFNVVAYRGLFFGLRQSLGEIDFSGDMRGVIERFAPEDVVVCATLAELRVEIDGLATAQRTRKESMAGHEQLLARLDALERRFVRVEERLSSQDECIAALRADVASLEARVERVQSGVAAVGQLAERQAAFACRSADLEARMRMLESSWAVRFTRMVTRVMRGRT</sequence>
<dbReference type="Proteomes" id="UP000192911">
    <property type="component" value="Unassembled WGS sequence"/>
</dbReference>
<dbReference type="Gene3D" id="3.40.50.300">
    <property type="entry name" value="P-loop containing nucleotide triphosphate hydrolases"/>
    <property type="match status" value="1"/>
</dbReference>